<dbReference type="InterPro" id="IPR001345">
    <property type="entry name" value="PG/BPGM_mutase_AS"/>
</dbReference>
<evidence type="ECO:0000256" key="3">
    <source>
        <dbReference type="PIRSR" id="PIRSR613078-2"/>
    </source>
</evidence>
<accession>A0A6J4T789</accession>
<reference evidence="4" key="1">
    <citation type="submission" date="2020-02" db="EMBL/GenBank/DDBJ databases">
        <authorList>
            <person name="Meier V. D."/>
        </authorList>
    </citation>
    <scope>NUCLEOTIDE SEQUENCE</scope>
    <source>
        <strain evidence="4">AVDCRST_MAG53</strain>
    </source>
</reference>
<evidence type="ECO:0000256" key="1">
    <source>
        <dbReference type="ARBA" id="ARBA00023152"/>
    </source>
</evidence>
<dbReference type="InterPro" id="IPR050275">
    <property type="entry name" value="PGM_Phosphatase"/>
</dbReference>
<dbReference type="PANTHER" id="PTHR48100">
    <property type="entry name" value="BROAD-SPECIFICITY PHOSPHATASE YOR283W-RELATED"/>
    <property type="match status" value="1"/>
</dbReference>
<dbReference type="Gene3D" id="3.40.50.1240">
    <property type="entry name" value="Phosphoglycerate mutase-like"/>
    <property type="match status" value="1"/>
</dbReference>
<keyword evidence="1" id="KW-0324">Glycolysis</keyword>
<dbReference type="InterPro" id="IPR029033">
    <property type="entry name" value="His_PPase_superfam"/>
</dbReference>
<dbReference type="EMBL" id="CADCVR010000091">
    <property type="protein sequence ID" value="CAA9515581.1"/>
    <property type="molecule type" value="Genomic_DNA"/>
</dbReference>
<name>A0A6J4T789_9ACTN</name>
<dbReference type="InterPro" id="IPR013078">
    <property type="entry name" value="His_Pase_superF_clade-1"/>
</dbReference>
<proteinExistence type="predicted"/>
<protein>
    <recommendedName>
        <fullName evidence="5">Histidine phosphatase family protein</fullName>
    </recommendedName>
</protein>
<dbReference type="CDD" id="cd07067">
    <property type="entry name" value="HP_PGM_like"/>
    <property type="match status" value="1"/>
</dbReference>
<keyword evidence="2" id="KW-0413">Isomerase</keyword>
<dbReference type="AlphaFoldDB" id="A0A6J4T789"/>
<dbReference type="PIRSF" id="PIRSF000709">
    <property type="entry name" value="6PFK_2-Ptase"/>
    <property type="match status" value="1"/>
</dbReference>
<feature type="binding site" evidence="3">
    <location>
        <position position="53"/>
    </location>
    <ligand>
        <name>substrate</name>
    </ligand>
</feature>
<dbReference type="GO" id="GO:0016791">
    <property type="term" value="F:phosphatase activity"/>
    <property type="evidence" value="ECO:0007669"/>
    <property type="project" value="TreeGrafter"/>
</dbReference>
<feature type="binding site" evidence="3">
    <location>
        <begin position="3"/>
        <end position="10"/>
    </location>
    <ligand>
        <name>substrate</name>
    </ligand>
</feature>
<sequence>MARHGQTAYNAEGRFQGTLDVPLDEDGVAQAHALADVACGHGIVALWSSPLARAQQTADIVGAALGLQPRPDARFAEHDTGAWTDRLKADVEAEDPAVWAAYLRGGGQWTFPGGEGFAAFSERVLDGLAAVTQTRRLPALVVCHRGVIRAAQSRTHLRGLATFHEWPVPNGALIAL</sequence>
<organism evidence="4">
    <name type="scientific">uncultured Solirubrobacteraceae bacterium</name>
    <dbReference type="NCBI Taxonomy" id="1162706"/>
    <lineage>
        <taxon>Bacteria</taxon>
        <taxon>Bacillati</taxon>
        <taxon>Actinomycetota</taxon>
        <taxon>Thermoleophilia</taxon>
        <taxon>Solirubrobacterales</taxon>
        <taxon>Solirubrobacteraceae</taxon>
        <taxon>environmental samples</taxon>
    </lineage>
</organism>
<dbReference type="PROSITE" id="PS00175">
    <property type="entry name" value="PG_MUTASE"/>
    <property type="match status" value="1"/>
</dbReference>
<dbReference type="Pfam" id="PF00300">
    <property type="entry name" value="His_Phos_1"/>
    <property type="match status" value="1"/>
</dbReference>
<evidence type="ECO:0000313" key="4">
    <source>
        <dbReference type="EMBL" id="CAA9515581.1"/>
    </source>
</evidence>
<dbReference type="GO" id="GO:0005737">
    <property type="term" value="C:cytoplasm"/>
    <property type="evidence" value="ECO:0007669"/>
    <property type="project" value="TreeGrafter"/>
</dbReference>
<evidence type="ECO:0008006" key="5">
    <source>
        <dbReference type="Google" id="ProtNLM"/>
    </source>
</evidence>
<dbReference type="PANTHER" id="PTHR48100:SF1">
    <property type="entry name" value="HISTIDINE PHOSPHATASE FAMILY PROTEIN-RELATED"/>
    <property type="match status" value="1"/>
</dbReference>
<dbReference type="SMART" id="SM00855">
    <property type="entry name" value="PGAM"/>
    <property type="match status" value="1"/>
</dbReference>
<gene>
    <name evidence="4" type="ORF">AVDCRST_MAG53-3007</name>
</gene>
<dbReference type="SUPFAM" id="SSF53254">
    <property type="entry name" value="Phosphoglycerate mutase-like"/>
    <property type="match status" value="1"/>
</dbReference>
<evidence type="ECO:0000256" key="2">
    <source>
        <dbReference type="ARBA" id="ARBA00023235"/>
    </source>
</evidence>